<dbReference type="GO" id="GO:0005391">
    <property type="term" value="F:P-type sodium:potassium-exchanging transporter activity"/>
    <property type="evidence" value="ECO:0007669"/>
    <property type="project" value="TreeGrafter"/>
</dbReference>
<dbReference type="InterPro" id="IPR018303">
    <property type="entry name" value="ATPase_P-typ_P_site"/>
</dbReference>
<evidence type="ECO:0000256" key="4">
    <source>
        <dbReference type="ARBA" id="ARBA00022692"/>
    </source>
</evidence>
<evidence type="ECO:0000256" key="10">
    <source>
        <dbReference type="ARBA" id="ARBA00023136"/>
    </source>
</evidence>
<feature type="transmembrane region" description="Helical" evidence="11">
    <location>
        <begin position="693"/>
        <end position="716"/>
    </location>
</feature>
<dbReference type="RefSeq" id="WP_012468920.1">
    <property type="nucleotide sequence ID" value="NC_010814.1"/>
</dbReference>
<dbReference type="eggNOG" id="COG0474">
    <property type="taxonomic scope" value="Bacteria"/>
</dbReference>
<evidence type="ECO:0000313" key="14">
    <source>
        <dbReference type="Proteomes" id="UP000002420"/>
    </source>
</evidence>
<keyword evidence="8" id="KW-1278">Translocase</keyword>
<keyword evidence="7" id="KW-0460">Magnesium</keyword>
<dbReference type="GO" id="GO:0012505">
    <property type="term" value="C:endomembrane system"/>
    <property type="evidence" value="ECO:0007669"/>
    <property type="project" value="UniProtKB-SubCell"/>
</dbReference>
<keyword evidence="14" id="KW-1185">Reference proteome</keyword>
<feature type="domain" description="Cation-transporting P-type ATPase N-terminal" evidence="12">
    <location>
        <begin position="6"/>
        <end position="79"/>
    </location>
</feature>
<dbReference type="NCBIfam" id="TIGR01494">
    <property type="entry name" value="ATPase_P-type"/>
    <property type="match status" value="2"/>
</dbReference>
<keyword evidence="5" id="KW-0547">Nucleotide-binding</keyword>
<evidence type="ECO:0000256" key="7">
    <source>
        <dbReference type="ARBA" id="ARBA00022842"/>
    </source>
</evidence>
<dbReference type="PROSITE" id="PS00154">
    <property type="entry name" value="ATPASE_E1_E2"/>
    <property type="match status" value="1"/>
</dbReference>
<dbReference type="SFLD" id="SFLDS00003">
    <property type="entry name" value="Haloacid_Dehalogenase"/>
    <property type="match status" value="1"/>
</dbReference>
<evidence type="ECO:0000256" key="1">
    <source>
        <dbReference type="ARBA" id="ARBA00004127"/>
    </source>
</evidence>
<keyword evidence="6" id="KW-0067">ATP-binding</keyword>
<dbReference type="KEGG" id="glo:Glov_0841"/>
<dbReference type="GO" id="GO:0005886">
    <property type="term" value="C:plasma membrane"/>
    <property type="evidence" value="ECO:0007669"/>
    <property type="project" value="TreeGrafter"/>
</dbReference>
<dbReference type="Proteomes" id="UP000002420">
    <property type="component" value="Chromosome"/>
</dbReference>
<reference evidence="13 14" key="1">
    <citation type="submission" date="2008-05" db="EMBL/GenBank/DDBJ databases">
        <title>Complete sequence of chromosome of Geobacter lovleyi SZ.</title>
        <authorList>
            <consortium name="US DOE Joint Genome Institute"/>
            <person name="Lucas S."/>
            <person name="Copeland A."/>
            <person name="Lapidus A."/>
            <person name="Glavina del Rio T."/>
            <person name="Dalin E."/>
            <person name="Tice H."/>
            <person name="Bruce D."/>
            <person name="Goodwin L."/>
            <person name="Pitluck S."/>
            <person name="Chertkov O."/>
            <person name="Meincke L."/>
            <person name="Brettin T."/>
            <person name="Detter J.C."/>
            <person name="Han C."/>
            <person name="Tapia R."/>
            <person name="Kuske C.R."/>
            <person name="Schmutz J."/>
            <person name="Larimer F."/>
            <person name="Land M."/>
            <person name="Hauser L."/>
            <person name="Kyrpides N."/>
            <person name="Mikhailova N."/>
            <person name="Sung Y."/>
            <person name="Fletcher K.E."/>
            <person name="Ritalahti K.M."/>
            <person name="Loeffler F.E."/>
            <person name="Richardson P."/>
        </authorList>
    </citation>
    <scope>NUCLEOTIDE SEQUENCE [LARGE SCALE GENOMIC DNA]</scope>
    <source>
        <strain evidence="14">ATCC BAA-1151 / DSM 17278 / SZ</strain>
    </source>
</reference>
<dbReference type="GO" id="GO:0005524">
    <property type="term" value="F:ATP binding"/>
    <property type="evidence" value="ECO:0007669"/>
    <property type="project" value="UniProtKB-KW"/>
</dbReference>
<feature type="transmembrane region" description="Helical" evidence="11">
    <location>
        <begin position="722"/>
        <end position="740"/>
    </location>
</feature>
<dbReference type="SUPFAM" id="SSF81653">
    <property type="entry name" value="Calcium ATPase, transduction domain A"/>
    <property type="match status" value="1"/>
</dbReference>
<dbReference type="FunFam" id="2.70.150.10:FF:000160">
    <property type="entry name" value="Sarcoplasmic/endoplasmic reticulum calcium ATPase 1"/>
    <property type="match status" value="1"/>
</dbReference>
<dbReference type="FunFam" id="3.40.50.1000:FF:000028">
    <property type="entry name" value="Calcium-transporting P-type ATPase, putative"/>
    <property type="match status" value="1"/>
</dbReference>
<dbReference type="Pfam" id="PF08282">
    <property type="entry name" value="Hydrolase_3"/>
    <property type="match status" value="1"/>
</dbReference>
<dbReference type="InterPro" id="IPR001757">
    <property type="entry name" value="P_typ_ATPase"/>
</dbReference>
<comment type="subcellular location">
    <subcellularLocation>
        <location evidence="1">Endomembrane system</location>
        <topology evidence="1">Multi-pass membrane protein</topology>
    </subcellularLocation>
</comment>
<organism evidence="13 14">
    <name type="scientific">Trichlorobacter lovleyi (strain ATCC BAA-1151 / DSM 17278 / SZ)</name>
    <name type="common">Geobacter lovleyi</name>
    <dbReference type="NCBI Taxonomy" id="398767"/>
    <lineage>
        <taxon>Bacteria</taxon>
        <taxon>Pseudomonadati</taxon>
        <taxon>Thermodesulfobacteriota</taxon>
        <taxon>Desulfuromonadia</taxon>
        <taxon>Geobacterales</taxon>
        <taxon>Geobacteraceae</taxon>
        <taxon>Trichlorobacter</taxon>
    </lineage>
</organism>
<dbReference type="SMART" id="SM00831">
    <property type="entry name" value="Cation_ATPase_N"/>
    <property type="match status" value="1"/>
</dbReference>
<dbReference type="OrthoDB" id="9759222at2"/>
<dbReference type="PANTHER" id="PTHR43294:SF20">
    <property type="entry name" value="P-TYPE ATPASE"/>
    <property type="match status" value="1"/>
</dbReference>
<proteinExistence type="inferred from homology"/>
<evidence type="ECO:0000313" key="13">
    <source>
        <dbReference type="EMBL" id="ACD94565.1"/>
    </source>
</evidence>
<dbReference type="STRING" id="398767.Glov_0841"/>
<dbReference type="Pfam" id="PF00690">
    <property type="entry name" value="Cation_ATPase_N"/>
    <property type="match status" value="1"/>
</dbReference>
<dbReference type="AlphaFoldDB" id="B3E500"/>
<dbReference type="HOGENOM" id="CLU_002360_3_0_7"/>
<dbReference type="PRINTS" id="PR00120">
    <property type="entry name" value="HATPASE"/>
</dbReference>
<dbReference type="InterPro" id="IPR023298">
    <property type="entry name" value="ATPase_P-typ_TM_dom_sf"/>
</dbReference>
<dbReference type="GO" id="GO:0016887">
    <property type="term" value="F:ATP hydrolysis activity"/>
    <property type="evidence" value="ECO:0007669"/>
    <property type="project" value="InterPro"/>
</dbReference>
<keyword evidence="3" id="KW-0597">Phosphoprotein</keyword>
<dbReference type="Pfam" id="PF13246">
    <property type="entry name" value="Cation_ATPase"/>
    <property type="match status" value="1"/>
</dbReference>
<dbReference type="InterPro" id="IPR004014">
    <property type="entry name" value="ATPase_P-typ_cation-transptr_N"/>
</dbReference>
<dbReference type="SUPFAM" id="SSF81660">
    <property type="entry name" value="Metal cation-transporting ATPase, ATP-binding domain N"/>
    <property type="match status" value="1"/>
</dbReference>
<dbReference type="Pfam" id="PF00689">
    <property type="entry name" value="Cation_ATPase_C"/>
    <property type="match status" value="1"/>
</dbReference>
<keyword evidence="10 11" id="KW-0472">Membrane</keyword>
<evidence type="ECO:0000256" key="11">
    <source>
        <dbReference type="SAM" id="Phobius"/>
    </source>
</evidence>
<dbReference type="InterPro" id="IPR036412">
    <property type="entry name" value="HAD-like_sf"/>
</dbReference>
<gene>
    <name evidence="13" type="ordered locus">Glov_0841</name>
</gene>
<feature type="transmembrane region" description="Helical" evidence="11">
    <location>
        <begin position="834"/>
        <end position="857"/>
    </location>
</feature>
<evidence type="ECO:0000256" key="2">
    <source>
        <dbReference type="ARBA" id="ARBA00005675"/>
    </source>
</evidence>
<protein>
    <submittedName>
        <fullName evidence="13">ATPase, P-type (Transporting), HAD superfamily, subfamily IC</fullName>
    </submittedName>
</protein>
<evidence type="ECO:0000256" key="8">
    <source>
        <dbReference type="ARBA" id="ARBA00022967"/>
    </source>
</evidence>
<evidence type="ECO:0000259" key="12">
    <source>
        <dbReference type="SMART" id="SM00831"/>
    </source>
</evidence>
<name>B3E500_TRIL1</name>
<dbReference type="GO" id="GO:1990573">
    <property type="term" value="P:potassium ion import across plasma membrane"/>
    <property type="evidence" value="ECO:0007669"/>
    <property type="project" value="TreeGrafter"/>
</dbReference>
<dbReference type="InterPro" id="IPR044492">
    <property type="entry name" value="P_typ_ATPase_HD_dom"/>
</dbReference>
<dbReference type="InterPro" id="IPR023214">
    <property type="entry name" value="HAD_sf"/>
</dbReference>
<feature type="transmembrane region" description="Helical" evidence="11">
    <location>
        <begin position="805"/>
        <end position="822"/>
    </location>
</feature>
<dbReference type="GO" id="GO:0030007">
    <property type="term" value="P:intracellular potassium ion homeostasis"/>
    <property type="evidence" value="ECO:0007669"/>
    <property type="project" value="TreeGrafter"/>
</dbReference>
<sequence length="914" mass="97787">MKMLPAPWAMPGEEVLRESGGSHGGLNDETVRQRLADFGTNSLAAKDQEPWYLLFLEQFANPLVYMLIGAAVVKGYLKGLVDALVIAAALLIMAIIGFAQEMKARSAMAALLKLSAPKAKVRRNGTLQLLDAVEIVPGDLLVLEAGDRIAADSRLLETANFRANESTLTGESMPVEKSVKAVAPDAAIHDRKNMVFMGSTVSSGRAVAVVTATGMNTEIGKIADAIRSAKRDKTPLQQNVEKLGHSLIWVVVGACAMLAVAGILRDMSWIDVLLLAVAAAVSGIPEGLPAAVTVVLAICVNRMAGRSVIIRKLTAVETLGTATIICSDKTGTLTLNQMTVRGIWAGGRQISVSGSGYEPAGGFDLHGEPLAPATDQELQRVLRVAALCNDAILDQNASGWDIIGDPTEGALLAAAGKAGLIKRELEETQPRLDEIPFESEKQFMATLHAEDGQRMAYVKGSVEKVLAMCSGVIMAGKELPITAETREAVQSANRAMAGQALRVLAIAVAPYPVELGKLEPEHLEGRLVLIGLAGMIDPPREEAKLAIHQCKQAGIRVAMITGDNPLTASAIASQLGICAPGDPALVGHEIEAMTDEQLLAYSRTHNVYARIEPLHKLRIVNIFKRDGHIAAMTGDGVNDAPALEAAGIGVAMGITGTDVAKEAADMVLADDNFASIVAAVEEGRIVFNRLRNVTFFLLLACCAELLTLFLSVALYGESPLEPIQILWVNLVTGAMVAIPLGMEPGVGNELQQPPRDPRVGLLYPGMLLRIAIAGVSMSMLFTWIFHHAPLPVGVDGETLHEIRQTVTFTGIVVFEWLFAFQARSTERGVMRLGLFSNPWLLVCMVLGLGMQLLVIYLPVANKIFHTHPLSAIELCWTLMPGVIAVIIEGIRKGIAPHLYDRGQWQLSVPSRPRM</sequence>
<dbReference type="GO" id="GO:0006883">
    <property type="term" value="P:intracellular sodium ion homeostasis"/>
    <property type="evidence" value="ECO:0007669"/>
    <property type="project" value="TreeGrafter"/>
</dbReference>
<dbReference type="SUPFAM" id="SSF56784">
    <property type="entry name" value="HAD-like"/>
    <property type="match status" value="1"/>
</dbReference>
<accession>B3E500</accession>
<feature type="transmembrane region" description="Helical" evidence="11">
    <location>
        <begin position="79"/>
        <end position="99"/>
    </location>
</feature>
<evidence type="ECO:0000256" key="9">
    <source>
        <dbReference type="ARBA" id="ARBA00022989"/>
    </source>
</evidence>
<dbReference type="GO" id="GO:1902600">
    <property type="term" value="P:proton transmembrane transport"/>
    <property type="evidence" value="ECO:0007669"/>
    <property type="project" value="TreeGrafter"/>
</dbReference>
<dbReference type="SFLD" id="SFLDG00002">
    <property type="entry name" value="C1.7:_P-type_atpase_like"/>
    <property type="match status" value="1"/>
</dbReference>
<dbReference type="Gene3D" id="2.70.150.10">
    <property type="entry name" value="Calcium-transporting ATPase, cytoplasmic transduction domain A"/>
    <property type="match status" value="1"/>
</dbReference>
<dbReference type="GO" id="GO:0036376">
    <property type="term" value="P:sodium ion export across plasma membrane"/>
    <property type="evidence" value="ECO:0007669"/>
    <property type="project" value="TreeGrafter"/>
</dbReference>
<feature type="transmembrane region" description="Helical" evidence="11">
    <location>
        <begin position="51"/>
        <end position="73"/>
    </location>
</feature>
<dbReference type="EMBL" id="CP001089">
    <property type="protein sequence ID" value="ACD94565.1"/>
    <property type="molecule type" value="Genomic_DNA"/>
</dbReference>
<dbReference type="SFLD" id="SFLDF00027">
    <property type="entry name" value="p-type_atpase"/>
    <property type="match status" value="1"/>
</dbReference>
<feature type="transmembrane region" description="Helical" evidence="11">
    <location>
        <begin position="246"/>
        <end position="264"/>
    </location>
</feature>
<dbReference type="PRINTS" id="PR00119">
    <property type="entry name" value="CATATPASE"/>
</dbReference>
<dbReference type="Gene3D" id="3.40.50.1000">
    <property type="entry name" value="HAD superfamily/HAD-like"/>
    <property type="match status" value="1"/>
</dbReference>
<evidence type="ECO:0000256" key="5">
    <source>
        <dbReference type="ARBA" id="ARBA00022741"/>
    </source>
</evidence>
<comment type="similarity">
    <text evidence="2">Belongs to the cation transport ATPase (P-type) (TC 3.A.3) family. Type IIA subfamily.</text>
</comment>
<dbReference type="InterPro" id="IPR006068">
    <property type="entry name" value="ATPase_P-typ_cation-transptr_C"/>
</dbReference>
<keyword evidence="9 11" id="KW-1133">Transmembrane helix</keyword>
<dbReference type="Gene3D" id="1.20.1110.10">
    <property type="entry name" value="Calcium-transporting ATPase, transmembrane domain"/>
    <property type="match status" value="1"/>
</dbReference>
<feature type="transmembrane region" description="Helical" evidence="11">
    <location>
        <begin position="869"/>
        <end position="887"/>
    </location>
</feature>
<dbReference type="SUPFAM" id="SSF81665">
    <property type="entry name" value="Calcium ATPase, transmembrane domain M"/>
    <property type="match status" value="1"/>
</dbReference>
<feature type="transmembrane region" description="Helical" evidence="11">
    <location>
        <begin position="270"/>
        <end position="300"/>
    </location>
</feature>
<evidence type="ECO:0000256" key="6">
    <source>
        <dbReference type="ARBA" id="ARBA00022840"/>
    </source>
</evidence>
<dbReference type="InterPro" id="IPR023299">
    <property type="entry name" value="ATPase_P-typ_cyto_dom_N"/>
</dbReference>
<dbReference type="Pfam" id="PF00122">
    <property type="entry name" value="E1-E2_ATPase"/>
    <property type="match status" value="1"/>
</dbReference>
<feature type="transmembrane region" description="Helical" evidence="11">
    <location>
        <begin position="761"/>
        <end position="785"/>
    </location>
</feature>
<keyword evidence="4 11" id="KW-0812">Transmembrane</keyword>
<evidence type="ECO:0000256" key="3">
    <source>
        <dbReference type="ARBA" id="ARBA00022553"/>
    </source>
</evidence>
<dbReference type="PANTHER" id="PTHR43294">
    <property type="entry name" value="SODIUM/POTASSIUM-TRANSPORTING ATPASE SUBUNIT ALPHA"/>
    <property type="match status" value="1"/>
</dbReference>
<dbReference type="Gene3D" id="3.40.1110.10">
    <property type="entry name" value="Calcium-transporting ATPase, cytoplasmic domain N"/>
    <property type="match status" value="1"/>
</dbReference>
<dbReference type="InterPro" id="IPR050510">
    <property type="entry name" value="Cation_transp_ATPase_P-type"/>
</dbReference>
<dbReference type="InterPro" id="IPR059000">
    <property type="entry name" value="ATPase_P-type_domA"/>
</dbReference>
<dbReference type="InterPro" id="IPR008250">
    <property type="entry name" value="ATPase_P-typ_transduc_dom_A_sf"/>
</dbReference>